<evidence type="ECO:0000256" key="2">
    <source>
        <dbReference type="SAM" id="SignalP"/>
    </source>
</evidence>
<feature type="chain" id="PRO_5002744557" evidence="2">
    <location>
        <begin position="22"/>
        <end position="926"/>
    </location>
</feature>
<feature type="signal peptide" evidence="2">
    <location>
        <begin position="1"/>
        <end position="21"/>
    </location>
</feature>
<dbReference type="RefSeq" id="XP_001746295.1">
    <property type="nucleotide sequence ID" value="XM_001746243.1"/>
</dbReference>
<keyword evidence="1" id="KW-0175">Coiled coil</keyword>
<protein>
    <submittedName>
        <fullName evidence="3">Uncharacterized protein</fullName>
    </submittedName>
</protein>
<evidence type="ECO:0000256" key="1">
    <source>
        <dbReference type="SAM" id="Coils"/>
    </source>
</evidence>
<dbReference type="Proteomes" id="UP000001357">
    <property type="component" value="Unassembled WGS sequence"/>
</dbReference>
<feature type="coiled-coil region" evidence="1">
    <location>
        <begin position="248"/>
        <end position="279"/>
    </location>
</feature>
<proteinExistence type="predicted"/>
<feature type="coiled-coil region" evidence="1">
    <location>
        <begin position="388"/>
        <end position="433"/>
    </location>
</feature>
<dbReference type="AlphaFoldDB" id="A9V0R6"/>
<organism evidence="3 4">
    <name type="scientific">Monosiga brevicollis</name>
    <name type="common">Choanoflagellate</name>
    <dbReference type="NCBI Taxonomy" id="81824"/>
    <lineage>
        <taxon>Eukaryota</taxon>
        <taxon>Choanoflagellata</taxon>
        <taxon>Craspedida</taxon>
        <taxon>Salpingoecidae</taxon>
        <taxon>Monosiga</taxon>
    </lineage>
</organism>
<dbReference type="SUPFAM" id="SSF69318">
    <property type="entry name" value="Integrin alpha N-terminal domain"/>
    <property type="match status" value="1"/>
</dbReference>
<accession>A9V0R6</accession>
<keyword evidence="2" id="KW-0732">Signal</keyword>
<sequence>MGVGRSVVGVLALLAAASVASQPPRLTTNNGVLDVTASEITAQLRSGDTPLRVHKDELHLTANDMALEVGHVDIAADSAQLDVNPGSPDAVSLSYNGHLTQEAQIDLTAAREINVEAVGVTFEAQEASFQASTIRMTGTSVQMISDQLQVTGAGTHTLEANESIAVSNMGESDGVLVTAESANVRGADITATASESISMQGQKAELRTSDAARAVTVASDGIQITSTGDVLLQGALNTLNVTHLAVLLRSMRADVDALKQQLNATRDQLTQRAAQTQSSSNNIEALMSSISSLLGTEDTHLSTEINQLNSQLTAAEQAQTLVVNNADANLDQELSGLESRAAQVSRAFPSLEDAIDTAFDSVEAEYDRIGDVLDDRVDSVADIIDDLERDLEDRLDDVADEAVDVREDVADAIEDVKDDAQEFSEDLGQAQQDLASAVGDMVGDLSSAAADRAEVSAEVSTSYRSAQVASANVADSAADMTDLRSDLNGLEYVDRDTMATVRLRGKQVLSDVNGVKELLLGVLPKARSQYLSSPAVSSDYFGRSCSFYDDIMACGAPYYSTYGYVFIYRVFANGSQPALIQSITWPTTTSTPPYTAIRFGESVALSKSYLMIGAPLYDHSTYSYYRDCGAVLAYRRQADGTFTFVNRYSYVTTSSTYRYGLCGSTLSIDEVSPTSTYVNVGCPGTYYYRGGMRLLYWSGTSFSSRTFVHTGYTTYEYSTSVYMNMGVANAYVMVGEQGYSSSRGRSVIYERTSNSYYTLRYTAYPPTSSSTQYCGQAVATDGINFLMGCPRSSYASTTTTYTGIVVHYRRSGTSFSRVGTLESDELQTYGYFGSAMAIEPYTKALLVSEYGANSYAGRIHVFKLGTTGTYEREYSIDEVTASLYLGRSTVGWVTNSTIWASNEFASSNQGSVALYQEVEYFESADA</sequence>
<dbReference type="PANTHER" id="PTHR36220">
    <property type="entry name" value="UNNAMED PRODUCT"/>
    <property type="match status" value="1"/>
</dbReference>
<dbReference type="EMBL" id="CH991553">
    <property type="protein sequence ID" value="EDQ88682.1"/>
    <property type="molecule type" value="Genomic_DNA"/>
</dbReference>
<name>A9V0R6_MONBE</name>
<dbReference type="PANTHER" id="PTHR36220:SF1">
    <property type="entry name" value="GAMMA TUBULIN COMPLEX COMPONENT C-TERMINAL DOMAIN-CONTAINING PROTEIN"/>
    <property type="match status" value="1"/>
</dbReference>
<dbReference type="Gene3D" id="1.20.120.20">
    <property type="entry name" value="Apolipoprotein"/>
    <property type="match status" value="1"/>
</dbReference>
<dbReference type="GeneID" id="5891594"/>
<gene>
    <name evidence="3" type="ORF">MONBRDRAFT_8666</name>
</gene>
<evidence type="ECO:0000313" key="3">
    <source>
        <dbReference type="EMBL" id="EDQ88682.1"/>
    </source>
</evidence>
<dbReference type="KEGG" id="mbr:MONBRDRAFT_8666"/>
<dbReference type="InParanoid" id="A9V0R6"/>
<dbReference type="Gene3D" id="2.130.10.130">
    <property type="entry name" value="Integrin alpha, N-terminal"/>
    <property type="match status" value="1"/>
</dbReference>
<reference evidence="3 4" key="1">
    <citation type="journal article" date="2008" name="Nature">
        <title>The genome of the choanoflagellate Monosiga brevicollis and the origin of metazoans.</title>
        <authorList>
            <consortium name="JGI Sequencing"/>
            <person name="King N."/>
            <person name="Westbrook M.J."/>
            <person name="Young S.L."/>
            <person name="Kuo A."/>
            <person name="Abedin M."/>
            <person name="Chapman J."/>
            <person name="Fairclough S."/>
            <person name="Hellsten U."/>
            <person name="Isogai Y."/>
            <person name="Letunic I."/>
            <person name="Marr M."/>
            <person name="Pincus D."/>
            <person name="Putnam N."/>
            <person name="Rokas A."/>
            <person name="Wright K.J."/>
            <person name="Zuzow R."/>
            <person name="Dirks W."/>
            <person name="Good M."/>
            <person name="Goodstein D."/>
            <person name="Lemons D."/>
            <person name="Li W."/>
            <person name="Lyons J.B."/>
            <person name="Morris A."/>
            <person name="Nichols S."/>
            <person name="Richter D.J."/>
            <person name="Salamov A."/>
            <person name="Bork P."/>
            <person name="Lim W.A."/>
            <person name="Manning G."/>
            <person name="Miller W.T."/>
            <person name="McGinnis W."/>
            <person name="Shapiro H."/>
            <person name="Tjian R."/>
            <person name="Grigoriev I.V."/>
            <person name="Rokhsar D."/>
        </authorList>
    </citation>
    <scope>NUCLEOTIDE SEQUENCE [LARGE SCALE GENOMIC DNA]</scope>
    <source>
        <strain evidence="4">MX1 / ATCC 50154</strain>
    </source>
</reference>
<keyword evidence="4" id="KW-1185">Reference proteome</keyword>
<dbReference type="InterPro" id="IPR028994">
    <property type="entry name" value="Integrin_alpha_N"/>
</dbReference>
<evidence type="ECO:0000313" key="4">
    <source>
        <dbReference type="Proteomes" id="UP000001357"/>
    </source>
</evidence>